<evidence type="ECO:0000256" key="5">
    <source>
        <dbReference type="ARBA" id="ARBA00022968"/>
    </source>
</evidence>
<sequence>MEQEQPVRRSRRKKKKFRLRGIVFLMFIAILAIGAYAFMQFQSGHKLAEENSELPTIAFDGDPENKDFENILVLGVDARGDEISRTDTMMLVSHNKKTDEVKVTSFMRDIYATIPGYQSYKLNTAYYLGVKETGKVEDGVALLADTIRSMFGVEIQHFAMIDFKSFEKLVDVAAPNGVEIDVEKAMSKHIGVTLTPGVQQLNGKELLGYARFRADNEGDFGRVRRQQQVMSALKEEVVSVSAIPKYPKLAGAAQGYIQTDLTVGDQIKMATSVAMNGGAGVERLTLPVKGSYSFASYPHAGSVIEMNLEQNKQALSEFLSQPLD</sequence>
<protein>
    <recommendedName>
        <fullName evidence="11">Regulatory protein MsrR</fullName>
    </recommendedName>
</protein>
<dbReference type="RefSeq" id="WP_300984839.1">
    <property type="nucleotide sequence ID" value="NZ_CP129236.1"/>
</dbReference>
<dbReference type="InterPro" id="IPR050922">
    <property type="entry name" value="LytR/CpsA/Psr_CW_biosynth"/>
</dbReference>
<keyword evidence="8 12" id="KW-0472">Membrane</keyword>
<feature type="domain" description="Cell envelope-related transcriptional attenuator" evidence="13">
    <location>
        <begin position="85"/>
        <end position="237"/>
    </location>
</feature>
<keyword evidence="6 12" id="KW-1133">Transmembrane helix</keyword>
<dbReference type="Gene3D" id="3.40.630.190">
    <property type="entry name" value="LCP protein"/>
    <property type="match status" value="1"/>
</dbReference>
<evidence type="ECO:0000256" key="9">
    <source>
        <dbReference type="ARBA" id="ARBA00023163"/>
    </source>
</evidence>
<comment type="similarity">
    <text evidence="2">Belongs to the LytR/CpsA/Psr (LCP) family.</text>
</comment>
<keyword evidence="7" id="KW-0805">Transcription regulation</keyword>
<proteinExistence type="inferred from homology"/>
<keyword evidence="15" id="KW-1185">Reference proteome</keyword>
<keyword evidence="5" id="KW-0735">Signal-anchor</keyword>
<evidence type="ECO:0000259" key="13">
    <source>
        <dbReference type="Pfam" id="PF03816"/>
    </source>
</evidence>
<evidence type="ECO:0000256" key="10">
    <source>
        <dbReference type="ARBA" id="ARBA00037178"/>
    </source>
</evidence>
<dbReference type="EMBL" id="JAUJWV010000001">
    <property type="protein sequence ID" value="MDN7241001.1"/>
    <property type="molecule type" value="Genomic_DNA"/>
</dbReference>
<evidence type="ECO:0000256" key="4">
    <source>
        <dbReference type="ARBA" id="ARBA00022692"/>
    </source>
</evidence>
<comment type="subcellular location">
    <subcellularLocation>
        <location evidence="1">Cell membrane</location>
        <topology evidence="1">Single-pass type II membrane protein</topology>
    </subcellularLocation>
</comment>
<keyword evidence="3" id="KW-1003">Cell membrane</keyword>
<evidence type="ECO:0000256" key="3">
    <source>
        <dbReference type="ARBA" id="ARBA00022475"/>
    </source>
</evidence>
<dbReference type="Pfam" id="PF03816">
    <property type="entry name" value="LytR_cpsA_psr"/>
    <property type="match status" value="1"/>
</dbReference>
<evidence type="ECO:0000256" key="12">
    <source>
        <dbReference type="SAM" id="Phobius"/>
    </source>
</evidence>
<feature type="transmembrane region" description="Helical" evidence="12">
    <location>
        <begin position="21"/>
        <end position="39"/>
    </location>
</feature>
<comment type="function">
    <text evidence="10">Involved in SarA attenuation. Affects resistance to oxacillin and teicoplanin, as well as the synthesis of virulence factors.</text>
</comment>
<keyword evidence="9" id="KW-0804">Transcription</keyword>
<dbReference type="Proteomes" id="UP001172055">
    <property type="component" value="Unassembled WGS sequence"/>
</dbReference>
<evidence type="ECO:0000256" key="1">
    <source>
        <dbReference type="ARBA" id="ARBA00004401"/>
    </source>
</evidence>
<name>A0ABT8MZD5_9BACL</name>
<evidence type="ECO:0000256" key="2">
    <source>
        <dbReference type="ARBA" id="ARBA00006068"/>
    </source>
</evidence>
<comment type="caution">
    <text evidence="14">The sequence shown here is derived from an EMBL/GenBank/DDBJ whole genome shotgun (WGS) entry which is preliminary data.</text>
</comment>
<evidence type="ECO:0000256" key="7">
    <source>
        <dbReference type="ARBA" id="ARBA00023015"/>
    </source>
</evidence>
<reference evidence="14 15" key="1">
    <citation type="submission" date="2023-06" db="EMBL/GenBank/DDBJ databases">
        <title>Novel species in genus Planococcus.</title>
        <authorList>
            <person name="Ning S."/>
        </authorList>
    </citation>
    <scope>NUCLEOTIDE SEQUENCE [LARGE SCALE GENOMIC DNA]</scope>
    <source>
        <strain evidence="14 15">N028</strain>
    </source>
</reference>
<evidence type="ECO:0000313" key="15">
    <source>
        <dbReference type="Proteomes" id="UP001172055"/>
    </source>
</evidence>
<evidence type="ECO:0000313" key="14">
    <source>
        <dbReference type="EMBL" id="MDN7241001.1"/>
    </source>
</evidence>
<dbReference type="NCBIfam" id="TIGR00350">
    <property type="entry name" value="lytR_cpsA_psr"/>
    <property type="match status" value="1"/>
</dbReference>
<dbReference type="PANTHER" id="PTHR33392:SF8">
    <property type="entry name" value="REGULATORY PROTEIN MSRR"/>
    <property type="match status" value="1"/>
</dbReference>
<evidence type="ECO:0000256" key="6">
    <source>
        <dbReference type="ARBA" id="ARBA00022989"/>
    </source>
</evidence>
<gene>
    <name evidence="14" type="ORF">QWY14_04325</name>
</gene>
<evidence type="ECO:0000256" key="11">
    <source>
        <dbReference type="ARBA" id="ARBA00040752"/>
    </source>
</evidence>
<dbReference type="PANTHER" id="PTHR33392">
    <property type="entry name" value="POLYISOPRENYL-TEICHOIC ACID--PEPTIDOGLYCAN TEICHOIC ACID TRANSFERASE TAGU"/>
    <property type="match status" value="1"/>
</dbReference>
<accession>A0ABT8MZD5</accession>
<organism evidence="14 15">
    <name type="scientific">Planococcus shixiaomingii</name>
    <dbReference type="NCBI Taxonomy" id="3058393"/>
    <lineage>
        <taxon>Bacteria</taxon>
        <taxon>Bacillati</taxon>
        <taxon>Bacillota</taxon>
        <taxon>Bacilli</taxon>
        <taxon>Bacillales</taxon>
        <taxon>Caryophanaceae</taxon>
        <taxon>Planococcus</taxon>
    </lineage>
</organism>
<dbReference type="InterPro" id="IPR004474">
    <property type="entry name" value="LytR_CpsA_psr"/>
</dbReference>
<keyword evidence="4 12" id="KW-0812">Transmembrane</keyword>
<evidence type="ECO:0000256" key="8">
    <source>
        <dbReference type="ARBA" id="ARBA00023136"/>
    </source>
</evidence>